<dbReference type="Proteomes" id="UP001060245">
    <property type="component" value="Chromosome"/>
</dbReference>
<evidence type="ECO:0000313" key="1">
    <source>
        <dbReference type="EMBL" id="UTT53860.1"/>
    </source>
</evidence>
<sequence>MGFEISGNFDGFEKKIYEEMSNRMHEAMAEGLAEKAREHGLSSADSIELDISSDSESAELQIDAERVRARANEILKED</sequence>
<gene>
    <name evidence="1" type="ORF">NMQ05_04560</name>
</gene>
<protein>
    <submittedName>
        <fullName evidence="1">Uncharacterized protein</fullName>
    </submittedName>
</protein>
<dbReference type="EMBL" id="CP101471">
    <property type="protein sequence ID" value="UTT53860.1"/>
    <property type="molecule type" value="Genomic_DNA"/>
</dbReference>
<evidence type="ECO:0000313" key="2">
    <source>
        <dbReference type="Proteomes" id="UP001060245"/>
    </source>
</evidence>
<keyword evidence="2" id="KW-1185">Reference proteome</keyword>
<name>A0ACD4B7X8_MICMQ</name>
<proteinExistence type="predicted"/>
<reference evidence="1" key="1">
    <citation type="submission" date="2022-07" db="EMBL/GenBank/DDBJ databases">
        <title>Complete genome of DND4.</title>
        <authorList>
            <person name="Cao G."/>
        </authorList>
    </citation>
    <scope>NUCLEOTIDE SEQUENCE</scope>
    <source>
        <strain evidence="1">DND4</strain>
    </source>
</reference>
<accession>A0ACD4B7X8</accession>
<organism evidence="1 2">
    <name type="scientific">Microbacterium maritypicum</name>
    <name type="common">Microbacterium liquefaciens</name>
    <dbReference type="NCBI Taxonomy" id="33918"/>
    <lineage>
        <taxon>Bacteria</taxon>
        <taxon>Bacillati</taxon>
        <taxon>Actinomycetota</taxon>
        <taxon>Actinomycetes</taxon>
        <taxon>Micrococcales</taxon>
        <taxon>Microbacteriaceae</taxon>
        <taxon>Microbacterium</taxon>
    </lineage>
</organism>